<dbReference type="SMART" id="SM00829">
    <property type="entry name" value="PKS_ER"/>
    <property type="match status" value="1"/>
</dbReference>
<dbReference type="InterPro" id="IPR013968">
    <property type="entry name" value="PKS_KR"/>
</dbReference>
<dbReference type="Pfam" id="PF14765">
    <property type="entry name" value="PS-DH"/>
    <property type="match status" value="1"/>
</dbReference>
<dbReference type="InterPro" id="IPR049551">
    <property type="entry name" value="PKS_DH_C"/>
</dbReference>
<dbReference type="InterPro" id="IPR036736">
    <property type="entry name" value="ACP-like_sf"/>
</dbReference>
<dbReference type="CDD" id="cd00833">
    <property type="entry name" value="PKS"/>
    <property type="match status" value="1"/>
</dbReference>
<dbReference type="InterPro" id="IPR016036">
    <property type="entry name" value="Malonyl_transacylase_ACP-bd"/>
</dbReference>
<dbReference type="Gene3D" id="3.40.50.150">
    <property type="entry name" value="Vaccinia Virus protein VP39"/>
    <property type="match status" value="1"/>
</dbReference>
<evidence type="ECO:0000256" key="4">
    <source>
        <dbReference type="ARBA" id="ARBA00022857"/>
    </source>
</evidence>
<dbReference type="InterPro" id="IPR016039">
    <property type="entry name" value="Thiolase-like"/>
</dbReference>
<feature type="active site" description="Proton acceptor; for dehydratase activity" evidence="7">
    <location>
        <position position="932"/>
    </location>
</feature>
<dbReference type="InterPro" id="IPR013149">
    <property type="entry name" value="ADH-like_C"/>
</dbReference>
<keyword evidence="6" id="KW-0012">Acyltransferase</keyword>
<feature type="region of interest" description="C-terminal hotdog fold" evidence="7">
    <location>
        <begin position="1037"/>
        <end position="1183"/>
    </location>
</feature>
<dbReference type="InterPro" id="IPR011032">
    <property type="entry name" value="GroES-like_sf"/>
</dbReference>
<dbReference type="Gene3D" id="3.90.180.10">
    <property type="entry name" value="Medium-chain alcohol dehydrogenases, catalytic domain"/>
    <property type="match status" value="1"/>
</dbReference>
<keyword evidence="1" id="KW-0596">Phosphopantetheine</keyword>
<evidence type="ECO:0000259" key="11">
    <source>
        <dbReference type="PROSITE" id="PS52019"/>
    </source>
</evidence>
<dbReference type="InterPro" id="IPR009081">
    <property type="entry name" value="PP-bd_ACP"/>
</dbReference>
<dbReference type="InterPro" id="IPR020843">
    <property type="entry name" value="ER"/>
</dbReference>
<dbReference type="InterPro" id="IPR014031">
    <property type="entry name" value="Ketoacyl_synth_C"/>
</dbReference>
<dbReference type="Gene3D" id="3.40.366.10">
    <property type="entry name" value="Malonyl-Coenzyme A Acyl Carrier Protein, domain 2"/>
    <property type="match status" value="1"/>
</dbReference>
<dbReference type="Gene3D" id="3.40.47.10">
    <property type="match status" value="1"/>
</dbReference>
<feature type="compositionally biased region" description="Low complexity" evidence="8">
    <location>
        <begin position="2551"/>
        <end position="2561"/>
    </location>
</feature>
<dbReference type="Pfam" id="PF16197">
    <property type="entry name" value="KAsynt_C_assoc"/>
    <property type="match status" value="1"/>
</dbReference>
<dbReference type="InterPro" id="IPR002364">
    <property type="entry name" value="Quin_OxRdtase/zeta-crystal_CS"/>
</dbReference>
<dbReference type="Pfam" id="PF02801">
    <property type="entry name" value="Ketoacyl-synt_C"/>
    <property type="match status" value="1"/>
</dbReference>
<dbReference type="SMART" id="SM00823">
    <property type="entry name" value="PKS_PP"/>
    <property type="match status" value="1"/>
</dbReference>
<dbReference type="Gene3D" id="1.10.1200.10">
    <property type="entry name" value="ACP-like"/>
    <property type="match status" value="1"/>
</dbReference>
<dbReference type="Gene3D" id="3.30.70.3290">
    <property type="match status" value="1"/>
</dbReference>
<dbReference type="PROSITE" id="PS50075">
    <property type="entry name" value="CARRIER"/>
    <property type="match status" value="1"/>
</dbReference>
<dbReference type="Gene3D" id="3.10.129.110">
    <property type="entry name" value="Polyketide synthase dehydratase"/>
    <property type="match status" value="1"/>
</dbReference>
<dbReference type="InterPro" id="IPR029063">
    <property type="entry name" value="SAM-dependent_MTases_sf"/>
</dbReference>
<dbReference type="InterPro" id="IPR020841">
    <property type="entry name" value="PKS_Beta-ketoAc_synthase_dom"/>
</dbReference>
<dbReference type="SUPFAM" id="SSF51735">
    <property type="entry name" value="NAD(P)-binding Rossmann-fold domains"/>
    <property type="match status" value="3"/>
</dbReference>
<dbReference type="SUPFAM" id="SSF50129">
    <property type="entry name" value="GroES-like"/>
    <property type="match status" value="1"/>
</dbReference>
<dbReference type="SUPFAM" id="SSF53335">
    <property type="entry name" value="S-adenosyl-L-methionine-dependent methyltransferases"/>
    <property type="match status" value="1"/>
</dbReference>
<dbReference type="InterPro" id="IPR049552">
    <property type="entry name" value="PKS_DH_N"/>
</dbReference>
<evidence type="ECO:0000256" key="6">
    <source>
        <dbReference type="ARBA" id="ARBA00023315"/>
    </source>
</evidence>
<dbReference type="Pfam" id="PF08659">
    <property type="entry name" value="KR"/>
    <property type="match status" value="1"/>
</dbReference>
<dbReference type="PANTHER" id="PTHR43775:SF37">
    <property type="entry name" value="SI:DKEY-61P9.11"/>
    <property type="match status" value="1"/>
</dbReference>
<feature type="domain" description="Carrier" evidence="9">
    <location>
        <begin position="2430"/>
        <end position="2507"/>
    </location>
</feature>
<feature type="region of interest" description="N-terminal hotdog fold" evidence="7">
    <location>
        <begin position="903"/>
        <end position="1022"/>
    </location>
</feature>
<reference evidence="13" key="1">
    <citation type="journal article" date="2019" name="Int. J. Syst. Evol. Microbiol.">
        <title>The Global Catalogue of Microorganisms (GCM) 10K type strain sequencing project: providing services to taxonomists for standard genome sequencing and annotation.</title>
        <authorList>
            <consortium name="The Broad Institute Genomics Platform"/>
            <consortium name="The Broad Institute Genome Sequencing Center for Infectious Disease"/>
            <person name="Wu L."/>
            <person name="Ma J."/>
        </authorList>
    </citation>
    <scope>NUCLEOTIDE SEQUENCE [LARGE SCALE GENOMIC DNA]</scope>
    <source>
        <strain evidence="13">CCUG 56042</strain>
    </source>
</reference>
<dbReference type="SUPFAM" id="SSF52151">
    <property type="entry name" value="FabD/lysophospholipase-like"/>
    <property type="match status" value="1"/>
</dbReference>
<comment type="caution">
    <text evidence="12">The sequence shown here is derived from an EMBL/GenBank/DDBJ whole genome shotgun (WGS) entry which is preliminary data.</text>
</comment>
<dbReference type="SUPFAM" id="SSF47336">
    <property type="entry name" value="ACP-like"/>
    <property type="match status" value="1"/>
</dbReference>
<gene>
    <name evidence="12" type="ORF">ACFPTO_15730</name>
</gene>
<dbReference type="EMBL" id="JBHSMP010000017">
    <property type="protein sequence ID" value="MFC5430240.1"/>
    <property type="molecule type" value="Genomic_DNA"/>
</dbReference>
<dbReference type="RefSeq" id="WP_377712519.1">
    <property type="nucleotide sequence ID" value="NZ_JBHSMP010000017.1"/>
</dbReference>
<evidence type="ECO:0000256" key="5">
    <source>
        <dbReference type="ARBA" id="ARBA00023268"/>
    </source>
</evidence>
<keyword evidence="5" id="KW-0511">Multifunctional enzyme</keyword>
<dbReference type="InterPro" id="IPR049900">
    <property type="entry name" value="PKS_mFAS_DH"/>
</dbReference>
<dbReference type="CDD" id="cd05195">
    <property type="entry name" value="enoyl_red"/>
    <property type="match status" value="1"/>
</dbReference>
<dbReference type="Proteomes" id="UP001596103">
    <property type="component" value="Unassembled WGS sequence"/>
</dbReference>
<dbReference type="Pfam" id="PF00109">
    <property type="entry name" value="ketoacyl-synt"/>
    <property type="match status" value="1"/>
</dbReference>
<dbReference type="SUPFAM" id="SSF55048">
    <property type="entry name" value="Probable ACP-binding domain of malonyl-CoA ACP transacylase"/>
    <property type="match status" value="1"/>
</dbReference>
<sequence length="2570" mass="271964">MNNSKIAIVGMSCRFPGSVHGPEAFWKLLEGEKDAVTQIPAERFGTEFYQHPSKREPGKSYTFAAGVLDDVAGFDAGFFGISPREATQMDPQQRLLLELTWEAFEDAGVRAQDMRGRNCAVYVGAASTDYANRSMDDLNSVDPYSATGNTLSIASNRISYLFDLRGPSMTIDTACSSSLVALHQAVSALRSGDVDMALAGGVNLLLHPFGFVGFSKASMLSPRGRCRAFDATGDGYVRAEGGAVVVLKTLDRALADGDAIHAVIAGTGVNSDGFSPGGISVPGAATQAALLHKVYACAGIDPHTVDYVEAHGTGTAVGDPVEARALIEVAGAGRPASKPLLIGSVKTNIGHLETAAGMAGLFKAILCLKHRAVPRTLHFNVPNPNIDFEAGRLRVVDRFTPIGEDGHALVAGVNSFGFGGTNAHVVLTQAPAVERGASGSASASPGLAPLVLSARSKPALAALAARYSEQLDAGVPWDVLASAAAHRRQWLEQRAIVAPSSLDEAWAALAALASAGSDDACAAVVRGEVLEDDARVALVFSGNGAQWAGMGQQLLAQDATFGAAVAEVDALWCADGSPSLTAVLSAGVEDEVIAATEHAQPLLFAIQVGIVRAIEARGVAFCASVGHSVGEVAAAWAAGALTLQDAVRVVKTRSRAQATTRGTGRMAAAGIGEAQACELIERLGLADDIEVAGINSPQSVTLAGSLAGLLVIQAALAASGQFFQLLDIDYAFHSRHMDAIEKTVYERLADIAPRAGKCRFVSTVTGAPLDGTALDADYWWRNIREPVRFGDAIARLVDEGVRLFVEVGPHTILRTYVKQSLDALKVQGVTLATLKRHHDSALTLHRAILSAVAHGAQVDRERLVAYRPACAEVSLPHYPWQHEHYWVMPTADGYGLADRRREHPLLGYRLREHAFAWENQIDPVRVPFLADHVVDGGVTFPGAGFVEMALAAAREFFGTPSCALENVEIRQPVVFQPQHAKLFRLTIDTRTAAFTIETRERMSEDAWATNVVGRLLASGTTLASRDALPAAVRDAFAVRPALDAHTLYASTETIGLAYGPAFRLVREVRVANEMANGMALAALDTPVAAPYLLHPALMDAGFHPLFALLADEGAAAGRAAYVPVQIVRVEYLRGDTVERVLATIQRRSPHSVVASFDFLDSEGRVVARLGECRFRRVDLQARRHAEPGRYAFRLEARPLAGGFDASSLPTSAMLLDDAVSTLAARDEHARRAMHLTEVLPLIDVLASGYALRALEASGAFDAPALPGGPFADLTARLAAMLVEDGLAHFDGGRLMRDAKACEALPHVDELWRSLLEQSPAHVAELTLLAHCGALLPALLKGELKPEQTMSATGNSLVEHFFEASPTWSHVRALIGAFAARAVAAWQAPRRLRVLEIGHPDAEVPSPLELALPAARCDCAIACTAPQQAALAAEGTCAARLVTLVTGERLTLTAEDDAPYDIVIVNRLLAGQRDPLAVLTALRGWLAPGAFVVIAESRHSRFADIVFGPSGVTAATSLTAAQIVHMLDAAGFADIVSFAEQGVEYEGTPALIVARAPSREATGTLPVAAAPSVLPMSSASSASSNAPWLVVHAGAEAEAEAEVEVEADASVEALASVLRERGVDVAVIAQAEAAKTLHAISIAPDNAPVHLVFMAPDATLPADADGAAVMRTQRATSLALARLVRELGVAGVPVQLSVITQDGAPFASLVPNAAAAAAAAAARRPEQATLWGLGRVLANEHPELGCRLIDVSCACEDAFATLANELLAADGEEEVLLGAHGRFVPRMLDAAEAQRRSTPHGDGSARAVALAFESPGSLHNLEWFAQPERVLNGDEVEIEPVATGLNFRDVMYAMGLLSDEAVETGFAGATVGMELSGRVTRVGADVREFRPGDAALGFAPASFATRVQTRASALTHKPAAMTFEEAATIPTTFFTAWYALVELARLRRGERVLVHGGAGGVGIAAIQLARHLGAEVFATAGSREKREFVRLIGADHVFDSRSLAFADQVRDATGGAGVDVVLNSLAGEAMVRSIDTLRPFGRFLELGKRDFYENSRLGLRPFRNNISYFGIDADQLMGALPEVTTRLFRDVMQCFEEGVLHPLPYRMFPAARVEEAFRYMQQARQIGKVLVGYPAGTPAPTRGQMRGETLQLDADGAYLVIGGTGGLGFASARWMVARGARHLTLASRGGVPNDAARKEIARWREEAQVSVDVVSCDATDAAAVTALVVSIAARGTPVRGVLHSAMHIDDGLVRNLDDARFEAVLAPKLAGAWNLHRATAGHDLRFFIVYSSATAALGNPGQSSYVAANSFLEALVETRRAAGLPGTCMAWGPLEDVGFLARNETTREALQSRIGGASISSDEALAALERVLLADEAGEAVVRLDWQALSRGMPAALARRYASLRMPGVQEPVREGAQHLRERIRVMPRADALVLVEETLRAQIAHILHLAPERIDVERAVLDMGMDSLMGMELGLAIEERFEVKLSVMAIAQGATIRSLAARIIDSVDSADSANSIEANEDGADDGVSQVDARGVTIAQLASQHALDGEPAARAAGTPDAAQTVETEAVQ</sequence>
<dbReference type="PROSITE" id="PS01162">
    <property type="entry name" value="QOR_ZETA_CRYSTAL"/>
    <property type="match status" value="1"/>
</dbReference>
<dbReference type="InterPro" id="IPR032821">
    <property type="entry name" value="PKS_assoc"/>
</dbReference>
<evidence type="ECO:0000313" key="13">
    <source>
        <dbReference type="Proteomes" id="UP001596103"/>
    </source>
</evidence>
<dbReference type="SMART" id="SM01294">
    <property type="entry name" value="PKS_PP_betabranch"/>
    <property type="match status" value="1"/>
</dbReference>
<evidence type="ECO:0000259" key="9">
    <source>
        <dbReference type="PROSITE" id="PS50075"/>
    </source>
</evidence>
<organism evidence="12 13">
    <name type="scientific">Paraburkholderia denitrificans</name>
    <dbReference type="NCBI Taxonomy" id="694025"/>
    <lineage>
        <taxon>Bacteria</taxon>
        <taxon>Pseudomonadati</taxon>
        <taxon>Pseudomonadota</taxon>
        <taxon>Betaproteobacteria</taxon>
        <taxon>Burkholderiales</taxon>
        <taxon>Burkholderiaceae</taxon>
        <taxon>Paraburkholderia</taxon>
    </lineage>
</organism>
<evidence type="ECO:0000256" key="2">
    <source>
        <dbReference type="ARBA" id="ARBA00022553"/>
    </source>
</evidence>
<dbReference type="Pfam" id="PF00550">
    <property type="entry name" value="PP-binding"/>
    <property type="match status" value="1"/>
</dbReference>
<dbReference type="InterPro" id="IPR013154">
    <property type="entry name" value="ADH-like_N"/>
</dbReference>
<dbReference type="Pfam" id="PF08240">
    <property type="entry name" value="ADH_N"/>
    <property type="match status" value="1"/>
</dbReference>
<dbReference type="InterPro" id="IPR020806">
    <property type="entry name" value="PKS_PP-bd"/>
</dbReference>
<keyword evidence="13" id="KW-1185">Reference proteome</keyword>
<keyword evidence="2" id="KW-0597">Phosphoprotein</keyword>
<feature type="domain" description="Ketosynthase family 3 (KS3)" evidence="10">
    <location>
        <begin position="3"/>
        <end position="429"/>
    </location>
</feature>
<feature type="domain" description="PKS/mFAS DH" evidence="11">
    <location>
        <begin position="903"/>
        <end position="1183"/>
    </location>
</feature>
<dbReference type="InterPro" id="IPR057326">
    <property type="entry name" value="KR_dom"/>
</dbReference>
<evidence type="ECO:0000256" key="7">
    <source>
        <dbReference type="PROSITE-ProRule" id="PRU01363"/>
    </source>
</evidence>
<evidence type="ECO:0000259" key="10">
    <source>
        <dbReference type="PROSITE" id="PS52004"/>
    </source>
</evidence>
<dbReference type="SUPFAM" id="SSF53901">
    <property type="entry name" value="Thiolase-like"/>
    <property type="match status" value="1"/>
</dbReference>
<dbReference type="PROSITE" id="PS52004">
    <property type="entry name" value="KS3_2"/>
    <property type="match status" value="1"/>
</dbReference>
<keyword evidence="4" id="KW-0521">NADP</keyword>
<evidence type="ECO:0000256" key="3">
    <source>
        <dbReference type="ARBA" id="ARBA00022679"/>
    </source>
</evidence>
<evidence type="ECO:0000256" key="1">
    <source>
        <dbReference type="ARBA" id="ARBA00022450"/>
    </source>
</evidence>
<dbReference type="Gene3D" id="3.40.50.720">
    <property type="entry name" value="NAD(P)-binding Rossmann-like Domain"/>
    <property type="match status" value="3"/>
</dbReference>
<dbReference type="Pfam" id="PF00107">
    <property type="entry name" value="ADH_zinc_N"/>
    <property type="match status" value="1"/>
</dbReference>
<dbReference type="Pfam" id="PF21089">
    <property type="entry name" value="PKS_DH_N"/>
    <property type="match status" value="1"/>
</dbReference>
<dbReference type="InterPro" id="IPR014043">
    <property type="entry name" value="Acyl_transferase_dom"/>
</dbReference>
<dbReference type="SMART" id="SM00822">
    <property type="entry name" value="PKS_KR"/>
    <property type="match status" value="1"/>
</dbReference>
<dbReference type="InterPro" id="IPR050091">
    <property type="entry name" value="PKS_NRPS_Biosynth_Enz"/>
</dbReference>
<dbReference type="InterPro" id="IPR042104">
    <property type="entry name" value="PKS_dehydratase_sf"/>
</dbReference>
<evidence type="ECO:0000313" key="12">
    <source>
        <dbReference type="EMBL" id="MFC5430240.1"/>
    </source>
</evidence>
<dbReference type="InterPro" id="IPR016035">
    <property type="entry name" value="Acyl_Trfase/lysoPLipase"/>
</dbReference>
<dbReference type="SMART" id="SM00826">
    <property type="entry name" value="PKS_DH"/>
    <property type="match status" value="1"/>
</dbReference>
<dbReference type="PROSITE" id="PS00606">
    <property type="entry name" value="KS3_1"/>
    <property type="match status" value="1"/>
</dbReference>
<proteinExistence type="predicted"/>
<dbReference type="InterPro" id="IPR020807">
    <property type="entry name" value="PKS_DH"/>
</dbReference>
<dbReference type="PANTHER" id="PTHR43775">
    <property type="entry name" value="FATTY ACID SYNTHASE"/>
    <property type="match status" value="1"/>
</dbReference>
<feature type="active site" description="Proton donor; for dehydratase activity" evidence="7">
    <location>
        <position position="1099"/>
    </location>
</feature>
<name>A0ABW0JBK5_9BURK</name>
<dbReference type="PROSITE" id="PS52019">
    <property type="entry name" value="PKS_MFAS_DH"/>
    <property type="match status" value="1"/>
</dbReference>
<dbReference type="InterPro" id="IPR001227">
    <property type="entry name" value="Ac_transferase_dom_sf"/>
</dbReference>
<dbReference type="Pfam" id="PF00698">
    <property type="entry name" value="Acyl_transf_1"/>
    <property type="match status" value="1"/>
</dbReference>
<accession>A0ABW0JBK5</accession>
<evidence type="ECO:0000256" key="8">
    <source>
        <dbReference type="SAM" id="MobiDB-lite"/>
    </source>
</evidence>
<dbReference type="InterPro" id="IPR036291">
    <property type="entry name" value="NAD(P)-bd_dom_sf"/>
</dbReference>
<dbReference type="InterPro" id="IPR014030">
    <property type="entry name" value="Ketoacyl_synth_N"/>
</dbReference>
<keyword evidence="3" id="KW-0808">Transferase</keyword>
<dbReference type="SMART" id="SM00825">
    <property type="entry name" value="PKS_KS"/>
    <property type="match status" value="1"/>
</dbReference>
<dbReference type="SMART" id="SM00827">
    <property type="entry name" value="PKS_AT"/>
    <property type="match status" value="1"/>
</dbReference>
<feature type="region of interest" description="Disordered" evidence="8">
    <location>
        <begin position="2547"/>
        <end position="2570"/>
    </location>
</feature>
<protein>
    <submittedName>
        <fullName evidence="12">SDR family NAD(P)-dependent oxidoreductase</fullName>
    </submittedName>
</protein>
<dbReference type="InterPro" id="IPR018201">
    <property type="entry name" value="Ketoacyl_synth_AS"/>
</dbReference>